<reference evidence="3 4" key="1">
    <citation type="journal article" date="2015" name="Genome Biol. Evol.">
        <title>Comparative Genomics of a Bacterivorous Green Alga Reveals Evolutionary Causalities and Consequences of Phago-Mixotrophic Mode of Nutrition.</title>
        <authorList>
            <person name="Burns J.A."/>
            <person name="Paasch A."/>
            <person name="Narechania A."/>
            <person name="Kim E."/>
        </authorList>
    </citation>
    <scope>NUCLEOTIDE SEQUENCE [LARGE SCALE GENOMIC DNA]</scope>
    <source>
        <strain evidence="3 4">PLY_AMNH</strain>
    </source>
</reference>
<protein>
    <recommendedName>
        <fullName evidence="2">DUF659 domain-containing protein</fullName>
    </recommendedName>
</protein>
<keyword evidence="4" id="KW-1185">Reference proteome</keyword>
<feature type="region of interest" description="Disordered" evidence="1">
    <location>
        <begin position="25"/>
        <end position="50"/>
    </location>
</feature>
<evidence type="ECO:0000259" key="2">
    <source>
        <dbReference type="Pfam" id="PF04937"/>
    </source>
</evidence>
<dbReference type="PANTHER" id="PTHR32166">
    <property type="entry name" value="OSJNBA0013A04.12 PROTEIN"/>
    <property type="match status" value="1"/>
</dbReference>
<dbReference type="InterPro" id="IPR007021">
    <property type="entry name" value="DUF659"/>
</dbReference>
<organism evidence="3 4">
    <name type="scientific">Cymbomonas tetramitiformis</name>
    <dbReference type="NCBI Taxonomy" id="36881"/>
    <lineage>
        <taxon>Eukaryota</taxon>
        <taxon>Viridiplantae</taxon>
        <taxon>Chlorophyta</taxon>
        <taxon>Pyramimonadophyceae</taxon>
        <taxon>Pyramimonadales</taxon>
        <taxon>Pyramimonadaceae</taxon>
        <taxon>Cymbomonas</taxon>
    </lineage>
</organism>
<evidence type="ECO:0000256" key="1">
    <source>
        <dbReference type="SAM" id="MobiDB-lite"/>
    </source>
</evidence>
<sequence length="520" mass="58526">MSYLEYLSTVLSPEDQEDVLRTFDTVEDSSDEELPAGDDVGEGDSDDDGELDLAEPEIADSRLAFECPTGFSVIEKPAALISSVQGLKDLFIAMLWKEEGWELGKERERVEQDVKHMRGPVERFGSTIVSDGATDGNRRPIINLVDVSPEFVEFVFAKDCTGHTKNAQYIADLVTDYIFSLPDPRKVVQVLMDNATRASWPLIEEKCPWVVVGPCEPHVSSLEEGDIMKLPFFKETSRQVQVVRKFILNHQKPLAVFKELATGMLHTPGGTRMGTHYYCFRNFAKQKEAVSSSMGSTAVSDYVRANRSQRATPESPTLMESFTEARDYAIDCDLYARVELCLRVLAPVIEISASADFWFMYGQGLKELQLVGMRATAQTSGAGASERGHKLMNVIEDKTRNRLKWDNVESLMYVAHNVMNLRKRRKVTYEGHHTPWSEAAEENDGWQDAWREENAAEEARAAELREESIRRAAIRSSQLTLSASSRIPPVYDVQVESDSVDTDSVSTRSRRLVRRPVVFS</sequence>
<dbReference type="EMBL" id="LGRX02005870">
    <property type="protein sequence ID" value="KAK3277827.1"/>
    <property type="molecule type" value="Genomic_DNA"/>
</dbReference>
<dbReference type="Pfam" id="PF04937">
    <property type="entry name" value="DUF659"/>
    <property type="match status" value="1"/>
</dbReference>
<dbReference type="SUPFAM" id="SSF53098">
    <property type="entry name" value="Ribonuclease H-like"/>
    <property type="match status" value="1"/>
</dbReference>
<gene>
    <name evidence="3" type="ORF">CYMTET_14191</name>
</gene>
<evidence type="ECO:0000313" key="4">
    <source>
        <dbReference type="Proteomes" id="UP001190700"/>
    </source>
</evidence>
<dbReference type="AlphaFoldDB" id="A0AAE0GGZ3"/>
<accession>A0AAE0GGZ3</accession>
<comment type="caution">
    <text evidence="3">The sequence shown here is derived from an EMBL/GenBank/DDBJ whole genome shotgun (WGS) entry which is preliminary data.</text>
</comment>
<feature type="domain" description="DUF659" evidence="2">
    <location>
        <begin position="100"/>
        <end position="242"/>
    </location>
</feature>
<dbReference type="InterPro" id="IPR012337">
    <property type="entry name" value="RNaseH-like_sf"/>
</dbReference>
<name>A0AAE0GGZ3_9CHLO</name>
<proteinExistence type="predicted"/>
<dbReference type="Proteomes" id="UP001190700">
    <property type="component" value="Unassembled WGS sequence"/>
</dbReference>
<evidence type="ECO:0000313" key="3">
    <source>
        <dbReference type="EMBL" id="KAK3277827.1"/>
    </source>
</evidence>
<dbReference type="PANTHER" id="PTHR32166:SF123">
    <property type="entry name" value="BED-TYPE DOMAIN-CONTAINING PROTEIN"/>
    <property type="match status" value="1"/>
</dbReference>